<protein>
    <submittedName>
        <fullName evidence="6">Kinesin-domain-containing protein</fullName>
    </submittedName>
</protein>
<dbReference type="InterPro" id="IPR027640">
    <property type="entry name" value="Kinesin-like_fam"/>
</dbReference>
<comment type="caution">
    <text evidence="6">The sequence shown here is derived from an EMBL/GenBank/DDBJ whole genome shotgun (WGS) entry which is preliminary data.</text>
</comment>
<dbReference type="GO" id="GO:0005874">
    <property type="term" value="C:microtubule"/>
    <property type="evidence" value="ECO:0007669"/>
    <property type="project" value="UniProtKB-KW"/>
</dbReference>
<keyword evidence="7" id="KW-1185">Reference proteome</keyword>
<feature type="region of interest" description="Disordered" evidence="4">
    <location>
        <begin position="347"/>
        <end position="389"/>
    </location>
</feature>
<dbReference type="SUPFAM" id="SSF47781">
    <property type="entry name" value="RuvA domain 2-like"/>
    <property type="match status" value="1"/>
</dbReference>
<feature type="compositionally biased region" description="Basic and acidic residues" evidence="4">
    <location>
        <begin position="422"/>
        <end position="431"/>
    </location>
</feature>
<feature type="region of interest" description="Disordered" evidence="4">
    <location>
        <begin position="560"/>
        <end position="659"/>
    </location>
</feature>
<proteinExistence type="inferred from homology"/>
<dbReference type="GO" id="GO:0007052">
    <property type="term" value="P:mitotic spindle organization"/>
    <property type="evidence" value="ECO:0007669"/>
    <property type="project" value="TreeGrafter"/>
</dbReference>
<organism evidence="6 7">
    <name type="scientific">Aureobasidium melanogenum</name>
    <name type="common">Aureobasidium pullulans var. melanogenum</name>
    <dbReference type="NCBI Taxonomy" id="46634"/>
    <lineage>
        <taxon>Eukaryota</taxon>
        <taxon>Fungi</taxon>
        <taxon>Dikarya</taxon>
        <taxon>Ascomycota</taxon>
        <taxon>Pezizomycotina</taxon>
        <taxon>Dothideomycetes</taxon>
        <taxon>Dothideomycetidae</taxon>
        <taxon>Dothideales</taxon>
        <taxon>Saccotheciaceae</taxon>
        <taxon>Aureobasidium</taxon>
    </lineage>
</organism>
<dbReference type="PROSITE" id="PS50067">
    <property type="entry name" value="KINESIN_MOTOR_2"/>
    <property type="match status" value="1"/>
</dbReference>
<evidence type="ECO:0000313" key="7">
    <source>
        <dbReference type="Proteomes" id="UP000729357"/>
    </source>
</evidence>
<feature type="compositionally biased region" description="Polar residues" evidence="4">
    <location>
        <begin position="628"/>
        <end position="640"/>
    </location>
</feature>
<keyword evidence="3" id="KW-0067">ATP-binding</keyword>
<dbReference type="PRINTS" id="PR00380">
    <property type="entry name" value="KINESINHEAVY"/>
</dbReference>
<comment type="similarity">
    <text evidence="3">Belongs to the TRAFAC class myosin-kinesin ATPase superfamily. Kinesin family.</text>
</comment>
<dbReference type="InterPro" id="IPR036961">
    <property type="entry name" value="Kinesin_motor_dom_sf"/>
</dbReference>
<name>A0A9P8FQ99_AURME</name>
<dbReference type="GO" id="GO:0003777">
    <property type="term" value="F:microtubule motor activity"/>
    <property type="evidence" value="ECO:0007669"/>
    <property type="project" value="InterPro"/>
</dbReference>
<feature type="non-terminal residue" evidence="6">
    <location>
        <position position="731"/>
    </location>
</feature>
<gene>
    <name evidence="6" type="ORF">KCU98_g9649</name>
</gene>
<dbReference type="PANTHER" id="PTHR47969:SF9">
    <property type="entry name" value="KINESIN-LIKE PROTEIN"/>
    <property type="match status" value="1"/>
</dbReference>
<feature type="compositionally biased region" description="Acidic residues" evidence="4">
    <location>
        <begin position="580"/>
        <end position="600"/>
    </location>
</feature>
<evidence type="ECO:0000259" key="5">
    <source>
        <dbReference type="PROSITE" id="PS50067"/>
    </source>
</evidence>
<dbReference type="EMBL" id="JAHFXS010001338">
    <property type="protein sequence ID" value="KAG9978090.1"/>
    <property type="molecule type" value="Genomic_DNA"/>
</dbReference>
<evidence type="ECO:0000256" key="1">
    <source>
        <dbReference type="ARBA" id="ARBA00022701"/>
    </source>
</evidence>
<dbReference type="SMART" id="SM00129">
    <property type="entry name" value="KISc"/>
    <property type="match status" value="1"/>
</dbReference>
<evidence type="ECO:0000256" key="2">
    <source>
        <dbReference type="ARBA" id="ARBA00023175"/>
    </source>
</evidence>
<feature type="binding site" evidence="3">
    <location>
        <begin position="92"/>
        <end position="99"/>
    </location>
    <ligand>
        <name>ATP</name>
        <dbReference type="ChEBI" id="CHEBI:30616"/>
    </ligand>
</feature>
<dbReference type="Pfam" id="PF00225">
    <property type="entry name" value="Kinesin"/>
    <property type="match status" value="1"/>
</dbReference>
<reference evidence="6" key="1">
    <citation type="journal article" date="2021" name="J Fungi (Basel)">
        <title>Virulence traits and population genomics of the black yeast Aureobasidium melanogenum.</title>
        <authorList>
            <person name="Cernosa A."/>
            <person name="Sun X."/>
            <person name="Gostincar C."/>
            <person name="Fang C."/>
            <person name="Gunde-Cimerman N."/>
            <person name="Song Z."/>
        </authorList>
    </citation>
    <scope>NUCLEOTIDE SEQUENCE</scope>
    <source>
        <strain evidence="6">EXF-9298</strain>
    </source>
</reference>
<reference evidence="6" key="2">
    <citation type="submission" date="2021-08" db="EMBL/GenBank/DDBJ databases">
        <authorList>
            <person name="Gostincar C."/>
            <person name="Sun X."/>
            <person name="Song Z."/>
            <person name="Gunde-Cimerman N."/>
        </authorList>
    </citation>
    <scope>NUCLEOTIDE SEQUENCE</scope>
    <source>
        <strain evidence="6">EXF-9298</strain>
    </source>
</reference>
<dbReference type="PANTHER" id="PTHR47969">
    <property type="entry name" value="CHROMOSOME-ASSOCIATED KINESIN KIF4A-RELATED"/>
    <property type="match status" value="1"/>
</dbReference>
<feature type="compositionally biased region" description="Basic and acidic residues" evidence="4">
    <location>
        <begin position="560"/>
        <end position="569"/>
    </location>
</feature>
<evidence type="ECO:0000313" key="6">
    <source>
        <dbReference type="EMBL" id="KAG9978090.1"/>
    </source>
</evidence>
<dbReference type="AlphaFoldDB" id="A0A9P8FQ99"/>
<dbReference type="InterPro" id="IPR010994">
    <property type="entry name" value="RuvA_2-like"/>
</dbReference>
<dbReference type="GO" id="GO:0005875">
    <property type="term" value="C:microtubule associated complex"/>
    <property type="evidence" value="ECO:0007669"/>
    <property type="project" value="TreeGrafter"/>
</dbReference>
<feature type="compositionally biased region" description="Basic residues" evidence="4">
    <location>
        <begin position="606"/>
        <end position="615"/>
    </location>
</feature>
<dbReference type="InterPro" id="IPR001752">
    <property type="entry name" value="Kinesin_motor_dom"/>
</dbReference>
<keyword evidence="2 3" id="KW-0505">Motor protein</keyword>
<feature type="domain" description="Kinesin motor" evidence="5">
    <location>
        <begin position="2"/>
        <end position="335"/>
    </location>
</feature>
<dbReference type="CDD" id="cd00106">
    <property type="entry name" value="KISc"/>
    <property type="match status" value="1"/>
</dbReference>
<dbReference type="GO" id="GO:0008017">
    <property type="term" value="F:microtubule binding"/>
    <property type="evidence" value="ECO:0007669"/>
    <property type="project" value="InterPro"/>
</dbReference>
<dbReference type="FunFam" id="3.40.850.10:FF:000072">
    <property type="entry name" value="Kinesin family protein"/>
    <property type="match status" value="1"/>
</dbReference>
<keyword evidence="1" id="KW-0493">Microtubule</keyword>
<evidence type="ECO:0000256" key="3">
    <source>
        <dbReference type="PROSITE-ProRule" id="PRU00283"/>
    </source>
</evidence>
<dbReference type="GO" id="GO:0051231">
    <property type="term" value="P:spindle elongation"/>
    <property type="evidence" value="ECO:0007669"/>
    <property type="project" value="TreeGrafter"/>
</dbReference>
<dbReference type="SUPFAM" id="SSF52540">
    <property type="entry name" value="P-loop containing nucleoside triphosphate hydrolases"/>
    <property type="match status" value="1"/>
</dbReference>
<accession>A0A9P8FQ99</accession>
<dbReference type="Gene3D" id="1.10.150.320">
    <property type="entry name" value="Photosystem II 12 kDa extrinsic protein"/>
    <property type="match status" value="1"/>
</dbReference>
<feature type="region of interest" description="Disordered" evidence="4">
    <location>
        <begin position="403"/>
        <end position="436"/>
    </location>
</feature>
<dbReference type="GO" id="GO:0007018">
    <property type="term" value="P:microtubule-based movement"/>
    <property type="evidence" value="ECO:0007669"/>
    <property type="project" value="InterPro"/>
</dbReference>
<keyword evidence="3" id="KW-0547">Nucleotide-binding</keyword>
<dbReference type="Gene3D" id="3.40.850.10">
    <property type="entry name" value="Kinesin motor domain"/>
    <property type="match status" value="1"/>
</dbReference>
<sequence length="731" mass="81206">MSVRVVARIRPLLKQELEKDTIVEAATNASEPLAAPSIVRIPNPKNEAEAFSFQFNSVYDQVATQQQVFDNEIAPTVKHLFKGFDVTIFAYGVTGTGKTHTMRGGKLLADRGVIPRLLSSIYRRSRKIEKDTEGDTKVDVAMSYYEIYNDRVYDLFEAPEKRTPAGLPIRDNNGKTVVVGLTERPCTSLKDFESLYDQANVNRSTSATKLNAHSSRSHAVLCVKVTQVTGNEVRVSTASAIDLAGSEDNRRTDNGKERMVESASINKSLFVLAQCVEAISKKQSRIPYRESKMTRILSLGQNNGLTVMILNLAPVRSYHLDTLSSLNFANRTKKIEVNEVENRPFFRTAPKPESKSGIPSVPLANRQPLRPKALSHNVVPSKEQPEKDKIEKPVKAFSVYSDKPKTTAISRPGHLSGQGHPRTAEAQKRTSSEAVPTINRPSKVLKSTVATRPETMSQKSIEELIERKVAEKLAEQALSAKLPAGTEIAPDVQARLIALERRVIDQESARAEGLQYLLMAKQHTVRGEEVSALKMYQLALPYFPDNQKLAQKMLKLQEKINRKEEERRPKSSGGVSLMADDGDDDYQPDAHDQDDEDESVFDNHQRAKPRSRPAIRRNLSVFRDEATSAPQPCSQRQAADSDSEDELAHSLINTGPDQTPRSKHILRIINSRDVAQIRLLKGVGAKKAEMIVNALCEMDDEIRHVGELGRLKGVGIKGVERMREGLAGVMA</sequence>
<dbReference type="GO" id="GO:0005524">
    <property type="term" value="F:ATP binding"/>
    <property type="evidence" value="ECO:0007669"/>
    <property type="project" value="UniProtKB-UniRule"/>
</dbReference>
<evidence type="ECO:0000256" key="4">
    <source>
        <dbReference type="SAM" id="MobiDB-lite"/>
    </source>
</evidence>
<dbReference type="InterPro" id="IPR027417">
    <property type="entry name" value="P-loop_NTPase"/>
</dbReference>
<dbReference type="Proteomes" id="UP000729357">
    <property type="component" value="Unassembled WGS sequence"/>
</dbReference>